<proteinExistence type="predicted"/>
<gene>
    <name evidence="1" type="ORF">SPELUC_LOCUS2325</name>
</gene>
<keyword evidence="2" id="KW-1185">Reference proteome</keyword>
<comment type="caution">
    <text evidence="1">The sequence shown here is derived from an EMBL/GenBank/DDBJ whole genome shotgun (WGS) entry which is preliminary data.</text>
</comment>
<evidence type="ECO:0000313" key="2">
    <source>
        <dbReference type="Proteomes" id="UP000789366"/>
    </source>
</evidence>
<feature type="non-terminal residue" evidence="1">
    <location>
        <position position="260"/>
    </location>
</feature>
<protein>
    <submittedName>
        <fullName evidence="1">8010_t:CDS:1</fullName>
    </submittedName>
</protein>
<sequence>MFGVALYITPGELIKTGTIVSELHYGLEVMIQLHKNPFIIHVVHSIHSPLQPGYICEESEQSSGIVTSASTAITSVYQSIFSTKTKFLGLAYLGLDQNKTAQKLLENITFWPFIIKLESISIFVNSLGKITHSNKVGNHYTASLFYKYKTKQSVFLQCINDNSYSIMIYQDRQVVNEYRDTSPNAVWQQTEVLKSVYVADWDNEIIMNHLFELHLKKAVSKSNEGWHQVFQSWKQQKTWHAVFHAAGCTEITPYDKKNSE</sequence>
<name>A0ACA9KQV0_9GLOM</name>
<accession>A0ACA9KQV0</accession>
<dbReference type="EMBL" id="CAJVPW010001505">
    <property type="protein sequence ID" value="CAG8485640.1"/>
    <property type="molecule type" value="Genomic_DNA"/>
</dbReference>
<organism evidence="1 2">
    <name type="scientific">Cetraspora pellucida</name>
    <dbReference type="NCBI Taxonomy" id="1433469"/>
    <lineage>
        <taxon>Eukaryota</taxon>
        <taxon>Fungi</taxon>
        <taxon>Fungi incertae sedis</taxon>
        <taxon>Mucoromycota</taxon>
        <taxon>Glomeromycotina</taxon>
        <taxon>Glomeromycetes</taxon>
        <taxon>Diversisporales</taxon>
        <taxon>Gigasporaceae</taxon>
        <taxon>Cetraspora</taxon>
    </lineage>
</organism>
<reference evidence="1" key="1">
    <citation type="submission" date="2021-06" db="EMBL/GenBank/DDBJ databases">
        <authorList>
            <person name="Kallberg Y."/>
            <person name="Tangrot J."/>
            <person name="Rosling A."/>
        </authorList>
    </citation>
    <scope>NUCLEOTIDE SEQUENCE</scope>
    <source>
        <strain evidence="1">28 12/20/2015</strain>
    </source>
</reference>
<evidence type="ECO:0000313" key="1">
    <source>
        <dbReference type="EMBL" id="CAG8485640.1"/>
    </source>
</evidence>
<dbReference type="Proteomes" id="UP000789366">
    <property type="component" value="Unassembled WGS sequence"/>
</dbReference>